<evidence type="ECO:0000313" key="2">
    <source>
        <dbReference type="Proteomes" id="UP001595740"/>
    </source>
</evidence>
<organism evidence="1 2">
    <name type="scientific">Lysobacter cavernae</name>
    <dbReference type="NCBI Taxonomy" id="1685901"/>
    <lineage>
        <taxon>Bacteria</taxon>
        <taxon>Pseudomonadati</taxon>
        <taxon>Pseudomonadota</taxon>
        <taxon>Gammaproteobacteria</taxon>
        <taxon>Lysobacterales</taxon>
        <taxon>Lysobacteraceae</taxon>
        <taxon>Lysobacter</taxon>
    </lineage>
</organism>
<dbReference type="EMBL" id="JBHRXK010000008">
    <property type="protein sequence ID" value="MFC3552159.1"/>
    <property type="molecule type" value="Genomic_DNA"/>
</dbReference>
<sequence>MPRLNLDLTAITTARGEAGELRRAGHTGARHVADLQASITRARQNGADAQTLARLHEELERHEAELRGTRGRQREALARVDALAVDLLARRDPANMVEALDGNVPMALLPVRLETRYLKDPLRLAIRIYPDALHVLRHGAGLTAAERARGEAYWQARFARDPADGDAAEAEAEGRAAALWREMVALYRAPRAAWIVRTLTPTNLDALGQADTAPVFPDDIDDVTSGAKQAFATALPDRWCAVGIRQGQEVFRVWGQHVADVLPMAPVLDPAQPLPEGEGLFGGDRAWLVDFGAALQAGMAIEVRAQDLADGFDFDQGVDRLVVLGVDWTLDAEASAAMVGGLLQAHQAAADFSFAPLGTPTNNTGRAVSGFSSAADTPMPPLPAQVPEPGRYAAAERLRDALGLDDSALDAPNIANAALDEPATAMHMINALWRATFGRYLSLMWNPWFAVGADDDQQPDRYVKKQVVAKLRDFAMQYLRPSGPLPNLRIDKQPYGVLPVVAPSYQPDSSFDGGVRKVLAALRPRWKLSAQKVPHLVDGNLQSVTELLQTGPWSRVAKARGVDNPMMSLTSPVVFSDDQELMIGNQQSLKAEWTDELLGLFGISKELPRDAMIDMLLLADPPRALAGVPWVEADPVDPKRERAPEQALGVDAQGKNYIHAIHDALGLDKGQAKQQLNARQGGSALLETLLAFSAEEEFDHGGIAIVEATDRVTASKPWGRTVVAQAAAAEINIEAPLQTESWRELRSTREVAKLRVASVTGSDTIEDHLARGMRAVASPTTQVAARDAAQRFIDGRIAQPWYFKDLSLFKQSLSYLAGRRVGELDIAFKTTMDAYGYRLDAWYTALATRRLEAVRKTRPQGVHLGGYGWVERLPRPMREPDSLGFVHAPSLPQAATAAILRSGHLANHESAKSSFNMDLSSERVRRAHAMLEGVSHGQSLAELLGYRFERGLRDALLGHCTLPFRLAYPLKPAGDALGDQPQESIAARDVVDGIKLLEAYAGGFAPVRVAVLAAVDQLQPVPDWKPAFVSAMTTAQATIDGLLKSVAETWDAVSDVLVAEGVYQVVQGNLERAGAALAVLDKQDRPVEPQVTRTPRIGVSYAQRVLVACQSTAMDERWQAAGADDPRAAAEPLLNAWLARMLGDPARFVFEARVARGDVIDATPLTLSPQALGWSPLTVVLASRAVSGAGQAQHSALRARIAQQLAAQVANPDEHTQLMIESGSSQPGKLGLAAFEALASTLGRLVESARALTRKDVVVPRDEIEAANPADAGEYAGSDLAEIEARAAAAVTALEAYLDNVRNAAVGPALAQRLLDGWMFGIVEAQPGTAPDAAGEAVTADATVELFERRRSRALAQGQSQLDAANALAPGAPEQAGASHSRRVQNAIDRIKAVFGKAFPVLPRFTLGAYAGSVAGSLAARSSLLAGDDWAIPGWLTKLSRVREGSDRLNAALSAHEAMHAPLAAAQWKLVQLPYKPDDCWGALPQRWANPERKPDTPRREPPRLAWVAHAPDALQDVTADTAIGGLLVDEWQEFVPSAWQTTAISFHYDAPGSRPPQAVLLAVPPRLDMANWTFGEVLATVNEAFDLAQLRAVRPQDLTDGLGLMLPANYMPENPSEDVPGVRITDMIRAGALKYSASIALGKG</sequence>
<comment type="caution">
    <text evidence="1">The sequence shown here is derived from an EMBL/GenBank/DDBJ whole genome shotgun (WGS) entry which is preliminary data.</text>
</comment>
<gene>
    <name evidence="1" type="ORF">ACFOLC_14230</name>
</gene>
<accession>A0ABV7RTD1</accession>
<dbReference type="Proteomes" id="UP001595740">
    <property type="component" value="Unassembled WGS sequence"/>
</dbReference>
<keyword evidence="2" id="KW-1185">Reference proteome</keyword>
<protein>
    <submittedName>
        <fullName evidence="1">Uncharacterized protein</fullName>
    </submittedName>
</protein>
<evidence type="ECO:0000313" key="1">
    <source>
        <dbReference type="EMBL" id="MFC3552159.1"/>
    </source>
</evidence>
<name>A0ABV7RTD1_9GAMM</name>
<reference evidence="2" key="1">
    <citation type="journal article" date="2019" name="Int. J. Syst. Evol. Microbiol.">
        <title>The Global Catalogue of Microorganisms (GCM) 10K type strain sequencing project: providing services to taxonomists for standard genome sequencing and annotation.</title>
        <authorList>
            <consortium name="The Broad Institute Genomics Platform"/>
            <consortium name="The Broad Institute Genome Sequencing Center for Infectious Disease"/>
            <person name="Wu L."/>
            <person name="Ma J."/>
        </authorList>
    </citation>
    <scope>NUCLEOTIDE SEQUENCE [LARGE SCALE GENOMIC DNA]</scope>
    <source>
        <strain evidence="2">KCTC 42875</strain>
    </source>
</reference>
<dbReference type="RefSeq" id="WP_386759922.1">
    <property type="nucleotide sequence ID" value="NZ_JBHRXK010000008.1"/>
</dbReference>
<proteinExistence type="predicted"/>